<dbReference type="InterPro" id="IPR011330">
    <property type="entry name" value="Glyco_hydro/deAcase_b/a-brl"/>
</dbReference>
<dbReference type="InterPro" id="IPR041147">
    <property type="entry name" value="GH38_C"/>
</dbReference>
<dbReference type="PANTHER" id="PTHR46017:SF1">
    <property type="entry name" value="ALPHA-MANNOSIDASE 2C1"/>
    <property type="match status" value="1"/>
</dbReference>
<dbReference type="InterPro" id="IPR054723">
    <property type="entry name" value="Ams1-like_N"/>
</dbReference>
<keyword evidence="4" id="KW-0326">Glycosidase</keyword>
<dbReference type="Gene3D" id="3.20.110.10">
    <property type="entry name" value="Glycoside hydrolase 38, N terminal domain"/>
    <property type="match status" value="1"/>
</dbReference>
<dbReference type="EMBL" id="BAAAYR010000002">
    <property type="protein sequence ID" value="GAA3563986.1"/>
    <property type="molecule type" value="Genomic_DNA"/>
</dbReference>
<dbReference type="Pfam" id="PF09261">
    <property type="entry name" value="Alpha-mann_mid"/>
    <property type="match status" value="1"/>
</dbReference>
<gene>
    <name evidence="6" type="ORF">GCM10022197_19420</name>
</gene>
<accession>A0ABP6XCA7</accession>
<protein>
    <submittedName>
        <fullName evidence="6">Glycoside hydrolase family 38 C-terminal domain-containing protein</fullName>
    </submittedName>
</protein>
<dbReference type="SMART" id="SM00872">
    <property type="entry name" value="Alpha-mann_mid"/>
    <property type="match status" value="1"/>
</dbReference>
<evidence type="ECO:0000256" key="1">
    <source>
        <dbReference type="ARBA" id="ARBA00009792"/>
    </source>
</evidence>
<dbReference type="Pfam" id="PF07748">
    <property type="entry name" value="Glyco_hydro_38C"/>
    <property type="match status" value="1"/>
</dbReference>
<dbReference type="InterPro" id="IPR011013">
    <property type="entry name" value="Gal_mutarotase_sf_dom"/>
</dbReference>
<dbReference type="Pfam" id="PF17677">
    <property type="entry name" value="Glyco_hydro38C2"/>
    <property type="match status" value="1"/>
</dbReference>
<feature type="domain" description="Glycoside hydrolase family 38 central" evidence="5">
    <location>
        <begin position="524"/>
        <end position="602"/>
    </location>
</feature>
<dbReference type="SUPFAM" id="SSF88713">
    <property type="entry name" value="Glycoside hydrolase/deacetylase"/>
    <property type="match status" value="1"/>
</dbReference>
<dbReference type="InterPro" id="IPR011682">
    <property type="entry name" value="Glyco_hydro_38_C"/>
</dbReference>
<dbReference type="SUPFAM" id="SSF74650">
    <property type="entry name" value="Galactose mutarotase-like"/>
    <property type="match status" value="1"/>
</dbReference>
<organism evidence="6 7">
    <name type="scientific">Microlunatus spumicola</name>
    <dbReference type="NCBI Taxonomy" id="81499"/>
    <lineage>
        <taxon>Bacteria</taxon>
        <taxon>Bacillati</taxon>
        <taxon>Actinomycetota</taxon>
        <taxon>Actinomycetes</taxon>
        <taxon>Propionibacteriales</taxon>
        <taxon>Propionibacteriaceae</taxon>
        <taxon>Microlunatus</taxon>
    </lineage>
</organism>
<proteinExistence type="inferred from homology"/>
<keyword evidence="3 6" id="KW-0378">Hydrolase</keyword>
<dbReference type="Gene3D" id="2.70.98.30">
    <property type="entry name" value="Golgi alpha-mannosidase II, domain 4"/>
    <property type="match status" value="1"/>
</dbReference>
<dbReference type="Pfam" id="PF01074">
    <property type="entry name" value="Glyco_hydro_38N"/>
    <property type="match status" value="1"/>
</dbReference>
<evidence type="ECO:0000256" key="3">
    <source>
        <dbReference type="ARBA" id="ARBA00022801"/>
    </source>
</evidence>
<dbReference type="Gene3D" id="1.20.1270.50">
    <property type="entry name" value="Glycoside hydrolase family 38, central domain"/>
    <property type="match status" value="1"/>
</dbReference>
<comment type="similarity">
    <text evidence="1">Belongs to the glycosyl hydrolase 38 family.</text>
</comment>
<evidence type="ECO:0000259" key="5">
    <source>
        <dbReference type="SMART" id="SM00872"/>
    </source>
</evidence>
<dbReference type="InterPro" id="IPR037094">
    <property type="entry name" value="Glyco_hydro_38_cen_sf"/>
</dbReference>
<sequence length="1014" mass="110271">MPDLTDPVEERLARFRAERLLPALYRERVPLDVTAWEVPGEPVPFAEAVDADFTPFEVGSAYGPPWATTWFRATGTVPEGWDDVEGTAVEVVVDLGFSDTEPGFQAEGLVWTAGGRILKAVEPMNQAVPLDTSSPARSGAAVDVLVEAASNPHVLEHMTFVPTHLGSRATAGKDPLYRLRRLELGLRDVAVWELDRDLFTLAGLLLELPPETQRRAEVREALDRVVDVVDPQDVSGTAQAGRDLLRRVLDKPANASAHQLYAVGHAHIDSAWLWPVRETVRKVARTFANVCDLIEREEQFVFAASSAQQYAWLQEFYPDLFERVRGHVRAGRFVPVGGMWVESDTNLPGGEALARQFVLGKGFFSSELGVDTQEVWLPDSFGYSGALPQIMAAAGAKWFLTQKISWNDSNVMPHSTFRWEGIDGTQVFTHFPPVDTYNSELSAEELARAERNFTEKAVANRSLVPFGHGDGGGGPTREMVAAARRTASLEGSPSVRLASPVEFFTDAQAELPDAPVWSGELYLEFHRGTYTSQARTKRGNRRSEHLLREAELWAATATVRTGAAYPYAALQAAWRTVCLQQFHDILPGTSISWVYADAEAGYARVAESTGRIIDEALRALLGSGTSTASANAGPYAVDGVPALAVTPEPSPFGPVEAQPDGDGFVLENDLVRVRVDARGLIVSILDLVAARELVPEGRAAGLLQLHRDVPNRWDAWDIDRTYQRTTTDLVDAVSLTAVEGGALRVERRFGDSSLVQTIALAPDAARIDLGFTVDWHERQKLLKLAFPLDVHADAAASEIQFGHLNRPTHANTSWDSARFETVAHRWVHVGEAGYGVAVSNDSTYGHDITRASAGVRGSTTAGATTTVRLSLLRAPLFPDPDADQGEHVLNVSVAVGAGIPEAVAEGYRRNLPLRVVDGVGAEPVEPLVAVDHPAIVVEAVKLAEDGSGDVVVRLYEAYGSRARGRLTVGFDVTDVVETDLLERTVDPAALRAVEGPVAELELRPFQIATLRLSR</sequence>
<keyword evidence="2" id="KW-0479">Metal-binding</keyword>
<dbReference type="InterPro" id="IPR000602">
    <property type="entry name" value="Glyco_hydro_38_N"/>
</dbReference>
<reference evidence="7" key="1">
    <citation type="journal article" date="2019" name="Int. J. Syst. Evol. Microbiol.">
        <title>The Global Catalogue of Microorganisms (GCM) 10K type strain sequencing project: providing services to taxonomists for standard genome sequencing and annotation.</title>
        <authorList>
            <consortium name="The Broad Institute Genomics Platform"/>
            <consortium name="The Broad Institute Genome Sequencing Center for Infectious Disease"/>
            <person name="Wu L."/>
            <person name="Ma J."/>
        </authorList>
    </citation>
    <scope>NUCLEOTIDE SEQUENCE [LARGE SCALE GENOMIC DNA]</scope>
    <source>
        <strain evidence="7">JCM 16540</strain>
    </source>
</reference>
<dbReference type="GO" id="GO:0016787">
    <property type="term" value="F:hydrolase activity"/>
    <property type="evidence" value="ECO:0007669"/>
    <property type="project" value="UniProtKB-KW"/>
</dbReference>
<dbReference type="Proteomes" id="UP001500767">
    <property type="component" value="Unassembled WGS sequence"/>
</dbReference>
<dbReference type="PANTHER" id="PTHR46017">
    <property type="entry name" value="ALPHA-MANNOSIDASE 2C1"/>
    <property type="match status" value="1"/>
</dbReference>
<dbReference type="Gene3D" id="2.60.40.2220">
    <property type="match status" value="1"/>
</dbReference>
<dbReference type="InterPro" id="IPR027291">
    <property type="entry name" value="Glyco_hydro_38_N_sf"/>
</dbReference>
<dbReference type="InterPro" id="IPR028995">
    <property type="entry name" value="Glyco_hydro_57/38_cen_sf"/>
</dbReference>
<dbReference type="SUPFAM" id="SSF88688">
    <property type="entry name" value="Families 57/38 glycoside transferase middle domain"/>
    <property type="match status" value="1"/>
</dbReference>
<name>A0ABP6XCA7_9ACTN</name>
<dbReference type="InterPro" id="IPR015341">
    <property type="entry name" value="Glyco_hydro_38_cen"/>
</dbReference>
<evidence type="ECO:0000313" key="6">
    <source>
        <dbReference type="EMBL" id="GAA3563986.1"/>
    </source>
</evidence>
<comment type="caution">
    <text evidence="6">The sequence shown here is derived from an EMBL/GenBank/DDBJ whole genome shotgun (WGS) entry which is preliminary data.</text>
</comment>
<dbReference type="RefSeq" id="WP_204910848.1">
    <property type="nucleotide sequence ID" value="NZ_BAAAYR010000002.1"/>
</dbReference>
<evidence type="ECO:0000313" key="7">
    <source>
        <dbReference type="Proteomes" id="UP001500767"/>
    </source>
</evidence>
<keyword evidence="7" id="KW-1185">Reference proteome</keyword>
<dbReference type="Pfam" id="PF22907">
    <property type="entry name" value="Ams1-like_1st"/>
    <property type="match status" value="1"/>
</dbReference>
<evidence type="ECO:0000256" key="4">
    <source>
        <dbReference type="ARBA" id="ARBA00023295"/>
    </source>
</evidence>
<dbReference type="CDD" id="cd10789">
    <property type="entry name" value="GH38N_AMII_ER_cytosolic"/>
    <property type="match status" value="1"/>
</dbReference>
<evidence type="ECO:0000256" key="2">
    <source>
        <dbReference type="ARBA" id="ARBA00022723"/>
    </source>
</evidence>